<dbReference type="Gene3D" id="3.40.50.800">
    <property type="entry name" value="Anticodon-binding domain"/>
    <property type="match status" value="1"/>
</dbReference>
<comment type="similarity">
    <text evidence="2 9">Belongs to the class-II aminoacyl-tRNA synthetase family.</text>
</comment>
<reference evidence="12 13" key="1">
    <citation type="journal article" date="2007" name="Appl. Environ. Microbiol.">
        <title>Isolation of key methanogens for global methane emission from rice paddy fields: a novel isolate affiliated with the clone cluster rice cluster I.</title>
        <authorList>
            <person name="Sakai S."/>
            <person name="Imachi H."/>
            <person name="Sekiguchi Y."/>
            <person name="Ohashi A."/>
            <person name="Harada H."/>
            <person name="Kamagata Y."/>
        </authorList>
    </citation>
    <scope>NUCLEOTIDE SEQUENCE [LARGE SCALE GENOMIC DNA]</scope>
    <source>
        <strain evidence="13">DSM 17711 / JCM 13418 / NBRC 101707 / SANAE</strain>
    </source>
</reference>
<evidence type="ECO:0000256" key="3">
    <source>
        <dbReference type="ARBA" id="ARBA00022598"/>
    </source>
</evidence>
<dbReference type="EC" id="6.1.1.21" evidence="9"/>
<evidence type="ECO:0000256" key="9">
    <source>
        <dbReference type="HAMAP-Rule" id="MF_00127"/>
    </source>
</evidence>
<dbReference type="SUPFAM" id="SSF55681">
    <property type="entry name" value="Class II aaRS and biotin synthetases"/>
    <property type="match status" value="1"/>
</dbReference>
<evidence type="ECO:0000313" key="12">
    <source>
        <dbReference type="EMBL" id="BAI61828.1"/>
    </source>
</evidence>
<dbReference type="GO" id="GO:0006427">
    <property type="term" value="P:histidyl-tRNA aminoacylation"/>
    <property type="evidence" value="ECO:0007669"/>
    <property type="project" value="UniProtKB-UniRule"/>
</dbReference>
<dbReference type="CDD" id="cd00859">
    <property type="entry name" value="HisRS_anticodon"/>
    <property type="match status" value="1"/>
</dbReference>
<dbReference type="AlphaFoldDB" id="D1YZF6"/>
<gene>
    <name evidence="9 12" type="primary">hisS</name>
    <name evidence="12" type="ordered locus">MCP_1756</name>
</gene>
<dbReference type="Proteomes" id="UP000001882">
    <property type="component" value="Chromosome"/>
</dbReference>
<dbReference type="NCBIfam" id="TIGR00442">
    <property type="entry name" value="hisS"/>
    <property type="match status" value="1"/>
</dbReference>
<evidence type="ECO:0000256" key="1">
    <source>
        <dbReference type="ARBA" id="ARBA00004496"/>
    </source>
</evidence>
<dbReference type="STRING" id="304371.MCP_1756"/>
<comment type="catalytic activity">
    <reaction evidence="8 9">
        <text>tRNA(His) + L-histidine + ATP = L-histidyl-tRNA(His) + AMP + diphosphate + H(+)</text>
        <dbReference type="Rhea" id="RHEA:17313"/>
        <dbReference type="Rhea" id="RHEA-COMP:9665"/>
        <dbReference type="Rhea" id="RHEA-COMP:9689"/>
        <dbReference type="ChEBI" id="CHEBI:15378"/>
        <dbReference type="ChEBI" id="CHEBI:30616"/>
        <dbReference type="ChEBI" id="CHEBI:33019"/>
        <dbReference type="ChEBI" id="CHEBI:57595"/>
        <dbReference type="ChEBI" id="CHEBI:78442"/>
        <dbReference type="ChEBI" id="CHEBI:78527"/>
        <dbReference type="ChEBI" id="CHEBI:456215"/>
        <dbReference type="EC" id="6.1.1.21"/>
    </reaction>
</comment>
<feature type="binding site" evidence="10">
    <location>
        <position position="124"/>
    </location>
    <ligand>
        <name>L-histidine</name>
        <dbReference type="ChEBI" id="CHEBI:57595"/>
    </ligand>
</feature>
<dbReference type="CDD" id="cd00773">
    <property type="entry name" value="HisRS-like_core"/>
    <property type="match status" value="1"/>
</dbReference>
<dbReference type="GO" id="GO:0005737">
    <property type="term" value="C:cytoplasm"/>
    <property type="evidence" value="ECO:0007669"/>
    <property type="project" value="UniProtKB-SubCell"/>
</dbReference>
<dbReference type="InterPro" id="IPR006195">
    <property type="entry name" value="aa-tRNA-synth_II"/>
</dbReference>
<keyword evidence="4 9" id="KW-0547">Nucleotide-binding</keyword>
<evidence type="ECO:0000256" key="2">
    <source>
        <dbReference type="ARBA" id="ARBA00008226"/>
    </source>
</evidence>
<dbReference type="InterPro" id="IPR041715">
    <property type="entry name" value="HisRS-like_core"/>
</dbReference>
<dbReference type="Gene3D" id="3.30.930.10">
    <property type="entry name" value="Bira Bifunctional Protein, Domain 2"/>
    <property type="match status" value="1"/>
</dbReference>
<evidence type="ECO:0000256" key="5">
    <source>
        <dbReference type="ARBA" id="ARBA00022840"/>
    </source>
</evidence>
<dbReference type="PIRSF" id="PIRSF001549">
    <property type="entry name" value="His-tRNA_synth"/>
    <property type="match status" value="1"/>
</dbReference>
<dbReference type="InterPro" id="IPR033656">
    <property type="entry name" value="HisRS_anticodon"/>
</dbReference>
<proteinExistence type="inferred from homology"/>
<evidence type="ECO:0000259" key="11">
    <source>
        <dbReference type="PROSITE" id="PS50862"/>
    </source>
</evidence>
<feature type="domain" description="Aminoacyl-transfer RNA synthetases class-II family profile" evidence="11">
    <location>
        <begin position="1"/>
        <end position="269"/>
    </location>
</feature>
<dbReference type="InterPro" id="IPR004516">
    <property type="entry name" value="HisRS/HisZ"/>
</dbReference>
<accession>D1YZF6</accession>
<sequence length="434" mass="49789">MFMRFQSLKGFRDFYPEEMSARRKVLDKIFETVRPYGFREVDSPSLEMLELFRVKSGDEILTQTFNFADKGKRDVTLIPELTPTMARMVVEREKSLKRPIKWFSMPKMWRYEEPQSGRLREFYQLNVDIFGVPGPEADAEVLAAGIDIMLKLDLEGQFIFKVSDRRLMQGVLESMGIADRREAVFAAIDKRYKVTHSEFKELLAKADLDDLKIGQLLSILDSRGPMLEALQKLRGLISLENEQTRAGYESLEKLTDLLVMYHMEQYCELDPSVIRGLAYYTGTVFECYDTKGELRAIFGGGRYDKIIELFGGEPMPAVGFGMGDAVLEILMRRAKVWPEEKLTTDYFILTTSAQYMETALFLAQALREKEFIVETDLLGRNFGNQMKYANSIGAKYVLILGEKEMAGGQVSVKDMKTGEQRTEEVIRFLDSVTK</sequence>
<dbReference type="EMBL" id="AP011532">
    <property type="protein sequence ID" value="BAI61828.1"/>
    <property type="molecule type" value="Genomic_DNA"/>
</dbReference>
<keyword evidence="13" id="KW-1185">Reference proteome</keyword>
<keyword evidence="6 9" id="KW-0648">Protein biosynthesis</keyword>
<dbReference type="HAMAP" id="MF_00127">
    <property type="entry name" value="His_tRNA_synth"/>
    <property type="match status" value="1"/>
</dbReference>
<dbReference type="InterPro" id="IPR036621">
    <property type="entry name" value="Anticodon-bd_dom_sf"/>
</dbReference>
<protein>
    <recommendedName>
        <fullName evidence="9">Histidine--tRNA ligase</fullName>
        <ecNumber evidence="9">6.1.1.21</ecNumber>
    </recommendedName>
    <alternativeName>
        <fullName evidence="9">Histidyl-tRNA synthetase</fullName>
        <shortName evidence="9">HisRS</shortName>
    </alternativeName>
</protein>
<evidence type="ECO:0000256" key="4">
    <source>
        <dbReference type="ARBA" id="ARBA00022741"/>
    </source>
</evidence>
<keyword evidence="5 9" id="KW-0067">ATP-binding</keyword>
<dbReference type="FunCoup" id="D1YZF6">
    <property type="interactions" value="182"/>
</dbReference>
<dbReference type="GO" id="GO:0005524">
    <property type="term" value="F:ATP binding"/>
    <property type="evidence" value="ECO:0007669"/>
    <property type="project" value="UniProtKB-UniRule"/>
</dbReference>
<organism evidence="12 13">
    <name type="scientific">Methanocella paludicola (strain DSM 17711 / JCM 13418 / NBRC 101707 / SANAE)</name>
    <dbReference type="NCBI Taxonomy" id="304371"/>
    <lineage>
        <taxon>Archaea</taxon>
        <taxon>Methanobacteriati</taxon>
        <taxon>Methanobacteriota</taxon>
        <taxon>Stenosarchaea group</taxon>
        <taxon>Methanomicrobia</taxon>
        <taxon>Methanocellales</taxon>
        <taxon>Methanocellaceae</taxon>
        <taxon>Methanocella</taxon>
    </lineage>
</organism>
<dbReference type="eggNOG" id="arCOG00404">
    <property type="taxonomic scope" value="Archaea"/>
</dbReference>
<keyword evidence="7 9" id="KW-0030">Aminoacyl-tRNA synthetase</keyword>
<dbReference type="PROSITE" id="PS50862">
    <property type="entry name" value="AA_TRNA_LIGASE_II"/>
    <property type="match status" value="1"/>
</dbReference>
<evidence type="ECO:0000256" key="6">
    <source>
        <dbReference type="ARBA" id="ARBA00022917"/>
    </source>
</evidence>
<dbReference type="SUPFAM" id="SSF52954">
    <property type="entry name" value="Class II aaRS ABD-related"/>
    <property type="match status" value="1"/>
</dbReference>
<keyword evidence="3 9" id="KW-0436">Ligase</keyword>
<dbReference type="InterPro" id="IPR045864">
    <property type="entry name" value="aa-tRNA-synth_II/BPL/LPL"/>
</dbReference>
<dbReference type="InParanoid" id="D1YZF6"/>
<dbReference type="PANTHER" id="PTHR43707">
    <property type="entry name" value="HISTIDYL-TRNA SYNTHETASE"/>
    <property type="match status" value="1"/>
</dbReference>
<reference evidence="12 13" key="2">
    <citation type="journal article" date="2008" name="Int. J. Syst. Evol. Microbiol.">
        <title>Methanocella paludicola gen. nov., sp. nov., a methane-producing archaeon, the first isolate of the lineage 'Rice Cluster I', and proposal of the new archaeal order Methanocellales ord. nov.</title>
        <authorList>
            <person name="Sakai S."/>
            <person name="Imachi H."/>
            <person name="Hanada S."/>
            <person name="Ohashi A."/>
            <person name="Harada H."/>
            <person name="Kamagata Y."/>
        </authorList>
    </citation>
    <scope>NUCLEOTIDE SEQUENCE [LARGE SCALE GENOMIC DNA]</scope>
    <source>
        <strain evidence="13">DSM 17711 / JCM 13418 / NBRC 101707 / SANAE</strain>
    </source>
</reference>
<dbReference type="PANTHER" id="PTHR43707:SF1">
    <property type="entry name" value="HISTIDINE--TRNA LIGASE, MITOCHONDRIAL-RELATED"/>
    <property type="match status" value="1"/>
</dbReference>
<comment type="subcellular location">
    <subcellularLocation>
        <location evidence="1 9">Cytoplasm</location>
    </subcellularLocation>
</comment>
<keyword evidence="9" id="KW-0963">Cytoplasm</keyword>
<evidence type="ECO:0000256" key="8">
    <source>
        <dbReference type="ARBA" id="ARBA00047639"/>
    </source>
</evidence>
<dbReference type="Pfam" id="PF13393">
    <property type="entry name" value="tRNA-synt_His"/>
    <property type="match status" value="1"/>
</dbReference>
<dbReference type="InterPro" id="IPR004154">
    <property type="entry name" value="Anticodon-bd"/>
</dbReference>
<feature type="binding site" evidence="10">
    <location>
        <begin position="279"/>
        <end position="280"/>
    </location>
    <ligand>
        <name>L-histidine</name>
        <dbReference type="ChEBI" id="CHEBI:57595"/>
    </ligand>
</feature>
<feature type="binding site" evidence="10">
    <location>
        <begin position="80"/>
        <end position="82"/>
    </location>
    <ligand>
        <name>L-histidine</name>
        <dbReference type="ChEBI" id="CHEBI:57595"/>
    </ligand>
</feature>
<reference evidence="13" key="3">
    <citation type="journal article" date="2011" name="PLoS ONE">
        <title>Genome sequence of a mesophilic hydrogenotrophic methanogen Methanocella paludicola, the first cultivated representative of the order Methanocellales.</title>
        <authorList>
            <person name="Sakai S."/>
            <person name="Takaki Y."/>
            <person name="Shimamura S."/>
            <person name="Sekine M."/>
            <person name="Tajima T."/>
            <person name="Kosugi H."/>
            <person name="Ichikawa N."/>
            <person name="Tasumi E."/>
            <person name="Hiraki A.T."/>
            <person name="Shimizu A."/>
            <person name="Kato Y."/>
            <person name="Nishiko R."/>
            <person name="Mori K."/>
            <person name="Fujita N."/>
            <person name="Imachi H."/>
            <person name="Takai K."/>
        </authorList>
    </citation>
    <scope>NUCLEOTIDE SEQUENCE [LARGE SCALE GENOMIC DNA]</scope>
    <source>
        <strain evidence="13">DSM 17711 / JCM 13418 / NBRC 101707 / SANAE</strain>
    </source>
</reference>
<evidence type="ECO:0000256" key="7">
    <source>
        <dbReference type="ARBA" id="ARBA00023146"/>
    </source>
</evidence>
<feature type="binding site" evidence="10">
    <location>
        <position position="110"/>
    </location>
    <ligand>
        <name>L-histidine</name>
        <dbReference type="ChEBI" id="CHEBI:57595"/>
    </ligand>
</feature>
<dbReference type="Pfam" id="PF03129">
    <property type="entry name" value="HGTP_anticodon"/>
    <property type="match status" value="1"/>
</dbReference>
<dbReference type="GO" id="GO:0004821">
    <property type="term" value="F:histidine-tRNA ligase activity"/>
    <property type="evidence" value="ECO:0007669"/>
    <property type="project" value="UniProtKB-UniRule"/>
</dbReference>
<evidence type="ECO:0000256" key="10">
    <source>
        <dbReference type="PIRSR" id="PIRSR001549-1"/>
    </source>
</evidence>
<feature type="binding site" evidence="10">
    <location>
        <position position="128"/>
    </location>
    <ligand>
        <name>L-histidine</name>
        <dbReference type="ChEBI" id="CHEBI:57595"/>
    </ligand>
</feature>
<dbReference type="PATRIC" id="fig|304371.9.peg.1794"/>
<name>D1YZF6_METPS</name>
<dbReference type="InterPro" id="IPR015807">
    <property type="entry name" value="His-tRNA-ligase"/>
</dbReference>
<feature type="binding site" evidence="10">
    <location>
        <position position="275"/>
    </location>
    <ligand>
        <name>L-histidine</name>
        <dbReference type="ChEBI" id="CHEBI:57595"/>
    </ligand>
</feature>
<evidence type="ECO:0000313" key="13">
    <source>
        <dbReference type="Proteomes" id="UP000001882"/>
    </source>
</evidence>
<dbReference type="KEGG" id="mpd:MCP_1756"/>